<sequence>MLATIGSAIGLFAATNIDDIVVLTVLFLASGRGKPRPWQIVAGQYLGFITLVVISVVAALGLTIVPDEWVGFLGLIPLGIGIWTLVRGLRRNDDDDDDDDDDDKITAVGMWGVAGITIANGADNISLYTPIFRTSEPGEVAIMIVVFLALVAVWCTAGRLIGTHKAVTETLERVEHWLVPAVFIGLGLFILIESGVILRLVEVLA</sequence>
<keyword evidence="1" id="KW-0472">Membrane</keyword>
<comment type="caution">
    <text evidence="2">The sequence shown here is derived from an EMBL/GenBank/DDBJ whole genome shotgun (WGS) entry which is preliminary data.</text>
</comment>
<dbReference type="AlphaFoldDB" id="A0A4Y9FWU9"/>
<feature type="transmembrane region" description="Helical" evidence="1">
    <location>
        <begin position="140"/>
        <end position="161"/>
    </location>
</feature>
<dbReference type="OrthoDB" id="7995400at2"/>
<dbReference type="RefSeq" id="WP_135114594.1">
    <property type="nucleotide sequence ID" value="NZ_JADGLL010000020.1"/>
</dbReference>
<dbReference type="EMBL" id="SPQB01000020">
    <property type="protein sequence ID" value="TFU32723.1"/>
    <property type="molecule type" value="Genomic_DNA"/>
</dbReference>
<keyword evidence="1" id="KW-1133">Transmembrane helix</keyword>
<dbReference type="Pfam" id="PF03596">
    <property type="entry name" value="Cad"/>
    <property type="match status" value="1"/>
</dbReference>
<feature type="transmembrane region" description="Helical" evidence="1">
    <location>
        <begin position="69"/>
        <end position="86"/>
    </location>
</feature>
<evidence type="ECO:0000313" key="3">
    <source>
        <dbReference type="Proteomes" id="UP000298358"/>
    </source>
</evidence>
<keyword evidence="3" id="KW-1185">Reference proteome</keyword>
<proteinExistence type="predicted"/>
<evidence type="ECO:0000313" key="2">
    <source>
        <dbReference type="EMBL" id="TFU32723.1"/>
    </source>
</evidence>
<name>A0A4Y9FWU9_9MICO</name>
<dbReference type="InterPro" id="IPR004676">
    <property type="entry name" value="Cd-R_transporter"/>
</dbReference>
<accession>A0A4Y9FWU9</accession>
<evidence type="ECO:0000256" key="1">
    <source>
        <dbReference type="SAM" id="Phobius"/>
    </source>
</evidence>
<feature type="transmembrane region" description="Helical" evidence="1">
    <location>
        <begin position="6"/>
        <end position="29"/>
    </location>
</feature>
<protein>
    <submittedName>
        <fullName evidence="2">Cadmium transporter</fullName>
    </submittedName>
</protein>
<feature type="transmembrane region" description="Helical" evidence="1">
    <location>
        <begin position="41"/>
        <end position="63"/>
    </location>
</feature>
<organism evidence="2 3">
    <name type="scientific">Microbacterium paludicola</name>
    <dbReference type="NCBI Taxonomy" id="300019"/>
    <lineage>
        <taxon>Bacteria</taxon>
        <taxon>Bacillati</taxon>
        <taxon>Actinomycetota</taxon>
        <taxon>Actinomycetes</taxon>
        <taxon>Micrococcales</taxon>
        <taxon>Microbacteriaceae</taxon>
        <taxon>Microbacterium</taxon>
    </lineage>
</organism>
<dbReference type="Proteomes" id="UP000298358">
    <property type="component" value="Unassembled WGS sequence"/>
</dbReference>
<reference evidence="2 3" key="1">
    <citation type="submission" date="2019-03" db="EMBL/GenBank/DDBJ databases">
        <title>Diversity of the mouse oral microbiome.</title>
        <authorList>
            <person name="Joseph S."/>
            <person name="Aduse-Opoku J."/>
            <person name="Curtis M."/>
            <person name="Wade W."/>
            <person name="Hashim A."/>
        </authorList>
    </citation>
    <scope>NUCLEOTIDE SEQUENCE [LARGE SCALE GENOMIC DNA]</scope>
    <source>
        <strain evidence="2 3">P1012</strain>
    </source>
</reference>
<feature type="transmembrane region" description="Helical" evidence="1">
    <location>
        <begin position="181"/>
        <end position="201"/>
    </location>
</feature>
<keyword evidence="1" id="KW-0812">Transmembrane</keyword>
<gene>
    <name evidence="2" type="ORF">E4U02_09470</name>
</gene>